<sequence length="134" mass="14775">MSLICDSVSRWALPIPLLLLSTHNIQRLLNAMSLASQAISLLDQPEKDQGNIKEEFETSCVILGNVITYLTQPWYGQEIHSGLRSLLLKFASTGVLDAAGQQLEYNITTAGVEKDLEILTNGISLLRHTLDPDI</sequence>
<dbReference type="OrthoDB" id="5418434at2759"/>
<accession>F4NYZ2</accession>
<proteinExistence type="predicted"/>
<reference evidence="1 2" key="1">
    <citation type="submission" date="2009-12" db="EMBL/GenBank/DDBJ databases">
        <title>The draft genome of Batrachochytrium dendrobatidis.</title>
        <authorList>
            <consortium name="US DOE Joint Genome Institute (JGI-PGF)"/>
            <person name="Kuo A."/>
            <person name="Salamov A."/>
            <person name="Schmutz J."/>
            <person name="Lucas S."/>
            <person name="Pitluck S."/>
            <person name="Rosenblum E."/>
            <person name="Stajich J."/>
            <person name="Eisen M."/>
            <person name="Grigoriev I.V."/>
        </authorList>
    </citation>
    <scope>NUCLEOTIDE SEQUENCE [LARGE SCALE GENOMIC DNA]</scope>
    <source>
        <strain evidence="2">JAM81 / FGSC 10211</strain>
    </source>
</reference>
<dbReference type="InParanoid" id="F4NYZ2"/>
<evidence type="ECO:0000313" key="2">
    <source>
        <dbReference type="Proteomes" id="UP000007241"/>
    </source>
</evidence>
<keyword evidence="2" id="KW-1185">Reference proteome</keyword>
<organism evidence="1 2">
    <name type="scientific">Batrachochytrium dendrobatidis (strain JAM81 / FGSC 10211)</name>
    <name type="common">Frog chytrid fungus</name>
    <dbReference type="NCBI Taxonomy" id="684364"/>
    <lineage>
        <taxon>Eukaryota</taxon>
        <taxon>Fungi</taxon>
        <taxon>Fungi incertae sedis</taxon>
        <taxon>Chytridiomycota</taxon>
        <taxon>Chytridiomycota incertae sedis</taxon>
        <taxon>Chytridiomycetes</taxon>
        <taxon>Rhizophydiales</taxon>
        <taxon>Rhizophydiales incertae sedis</taxon>
        <taxon>Batrachochytrium</taxon>
    </lineage>
</organism>
<dbReference type="Proteomes" id="UP000007241">
    <property type="component" value="Unassembled WGS sequence"/>
</dbReference>
<dbReference type="EMBL" id="GL882881">
    <property type="protein sequence ID" value="EGF82111.1"/>
    <property type="molecule type" value="Genomic_DNA"/>
</dbReference>
<dbReference type="GeneID" id="18238206"/>
<protein>
    <submittedName>
        <fullName evidence="1">Uncharacterized protein</fullName>
    </submittedName>
</protein>
<dbReference type="AlphaFoldDB" id="F4NYZ2"/>
<name>F4NYZ2_BATDJ</name>
<evidence type="ECO:0000313" key="1">
    <source>
        <dbReference type="EMBL" id="EGF82111.1"/>
    </source>
</evidence>
<dbReference type="HOGENOM" id="CLU_156671_0_0_1"/>
<dbReference type="RefSeq" id="XP_006677275.1">
    <property type="nucleotide sequence ID" value="XM_006677212.1"/>
</dbReference>
<gene>
    <name evidence="1" type="ORF">BATDEDRAFT_23421</name>
</gene>